<dbReference type="Pfam" id="PF04616">
    <property type="entry name" value="Glyco_hydro_43"/>
    <property type="match status" value="1"/>
</dbReference>
<dbReference type="Pfam" id="PF17851">
    <property type="entry name" value="GH43_C2"/>
    <property type="match status" value="1"/>
</dbReference>
<dbReference type="Gene3D" id="2.60.120.200">
    <property type="match status" value="1"/>
</dbReference>
<organism evidence="6 7">
    <name type="scientific">Cadophora malorum</name>
    <dbReference type="NCBI Taxonomy" id="108018"/>
    <lineage>
        <taxon>Eukaryota</taxon>
        <taxon>Fungi</taxon>
        <taxon>Dikarya</taxon>
        <taxon>Ascomycota</taxon>
        <taxon>Pezizomycotina</taxon>
        <taxon>Leotiomycetes</taxon>
        <taxon>Helotiales</taxon>
        <taxon>Ploettnerulaceae</taxon>
        <taxon>Cadophora</taxon>
    </lineage>
</organism>
<comment type="similarity">
    <text evidence="1 4">Belongs to the glycosyl hydrolase 43 family.</text>
</comment>
<evidence type="ECO:0000313" key="6">
    <source>
        <dbReference type="EMBL" id="KAG4420407.1"/>
    </source>
</evidence>
<dbReference type="SUPFAM" id="SSF75005">
    <property type="entry name" value="Arabinanase/levansucrase/invertase"/>
    <property type="match status" value="1"/>
</dbReference>
<keyword evidence="3 4" id="KW-0326">Glycosidase</keyword>
<dbReference type="PANTHER" id="PTHR42812:SF16">
    <property type="entry name" value="HYDROLASE, PUTATIVE (AFU_ORTHOLOGUE AFUA_7G06110)-RELATED"/>
    <property type="match status" value="1"/>
</dbReference>
<keyword evidence="2 4" id="KW-0378">Hydrolase</keyword>
<gene>
    <name evidence="6" type="ORF">IFR04_006423</name>
</gene>
<evidence type="ECO:0000313" key="7">
    <source>
        <dbReference type="Proteomes" id="UP000664132"/>
    </source>
</evidence>
<feature type="domain" description="Beta-xylosidase C-terminal Concanavalin A-like" evidence="5">
    <location>
        <begin position="358"/>
        <end position="547"/>
    </location>
</feature>
<sequence length="554" mass="62058">MGSSTFSNPVIPGFAPDPSICVVPPTSPSTKTSYFLTTTTFNLFPSCAIHHSTDLVNWELIGHALTRRSQIEMRTPEAGGGSWASTLRYRVEDGGKGDDRKVGRWYLCTGIFARYRPQMDERIFPRGFYVTTTNIWDSSSWSDPVYFDNPGFDQDLFWDDDGRVYLSTTVRMSRRSGDPKKKDFAIHISEISLPTGTTLTAPVVIRESPFGIAEGSHIIKKGNYYYLFTAEGGTEQGHQEWVLRSTEGVYGPWEANVKGGPLWYNGPEEEVQRTGHVDVFEDGEGRWWAVLLGVRPMKDGEGKWLEPQLGRETFLVGVEWVDDWPVFNGGKNVGISTQGPADIVQAASVKMWKADLEMEDLELGWYEKNTPLKKCWSLSERPGWLTIHGGCYDLKSPEAPTMLLRRQTVFDQVFSVVLDFEAKKAGYEAGLVLWWDMHSFASVGVTRTSTGKRSIIFKTPTKTPDHFEEQVFPLESSGPVTMQISAIKTSYVIGVSRPRTCNKNAEVVVEGRLLTKTPPVGQPFLGAMFGLYAFGNWEPCLDPAYFKDICCQSS</sequence>
<dbReference type="OrthoDB" id="2139957at2759"/>
<dbReference type="InterPro" id="IPR006710">
    <property type="entry name" value="Glyco_hydro_43"/>
</dbReference>
<evidence type="ECO:0000256" key="1">
    <source>
        <dbReference type="ARBA" id="ARBA00009865"/>
    </source>
</evidence>
<dbReference type="GO" id="GO:0004553">
    <property type="term" value="F:hydrolase activity, hydrolyzing O-glycosyl compounds"/>
    <property type="evidence" value="ECO:0007669"/>
    <property type="project" value="InterPro"/>
</dbReference>
<evidence type="ECO:0000256" key="3">
    <source>
        <dbReference type="ARBA" id="ARBA00023295"/>
    </source>
</evidence>
<dbReference type="GO" id="GO:0005975">
    <property type="term" value="P:carbohydrate metabolic process"/>
    <property type="evidence" value="ECO:0007669"/>
    <property type="project" value="InterPro"/>
</dbReference>
<dbReference type="InterPro" id="IPR041542">
    <property type="entry name" value="GH43_C2"/>
</dbReference>
<reference evidence="6" key="1">
    <citation type="submission" date="2021-02" db="EMBL/GenBank/DDBJ databases">
        <title>Genome sequence Cadophora malorum strain M34.</title>
        <authorList>
            <person name="Stefanovic E."/>
            <person name="Vu D."/>
            <person name="Scully C."/>
            <person name="Dijksterhuis J."/>
            <person name="Roader J."/>
            <person name="Houbraken J."/>
        </authorList>
    </citation>
    <scope>NUCLEOTIDE SEQUENCE</scope>
    <source>
        <strain evidence="6">M34</strain>
    </source>
</reference>
<dbReference type="Gene3D" id="2.115.10.20">
    <property type="entry name" value="Glycosyl hydrolase domain, family 43"/>
    <property type="match status" value="1"/>
</dbReference>
<evidence type="ECO:0000259" key="5">
    <source>
        <dbReference type="Pfam" id="PF17851"/>
    </source>
</evidence>
<comment type="caution">
    <text evidence="6">The sequence shown here is derived from an EMBL/GenBank/DDBJ whole genome shotgun (WGS) entry which is preliminary data.</text>
</comment>
<protein>
    <recommendedName>
        <fullName evidence="5">Beta-xylosidase C-terminal Concanavalin A-like domain-containing protein</fullName>
    </recommendedName>
</protein>
<dbReference type="EMBL" id="JAFJYH010000084">
    <property type="protein sequence ID" value="KAG4420407.1"/>
    <property type="molecule type" value="Genomic_DNA"/>
</dbReference>
<dbReference type="InterPro" id="IPR013320">
    <property type="entry name" value="ConA-like_dom_sf"/>
</dbReference>
<proteinExistence type="inferred from homology"/>
<keyword evidence="7" id="KW-1185">Reference proteome</keyword>
<name>A0A8H7TJK5_9HELO</name>
<accession>A0A8H7TJK5</accession>
<dbReference type="SUPFAM" id="SSF49899">
    <property type="entry name" value="Concanavalin A-like lectins/glucanases"/>
    <property type="match status" value="1"/>
</dbReference>
<evidence type="ECO:0000256" key="2">
    <source>
        <dbReference type="ARBA" id="ARBA00022801"/>
    </source>
</evidence>
<evidence type="ECO:0000256" key="4">
    <source>
        <dbReference type="RuleBase" id="RU361187"/>
    </source>
</evidence>
<dbReference type="CDD" id="cd18617">
    <property type="entry name" value="GH43_XynB-like"/>
    <property type="match status" value="1"/>
</dbReference>
<dbReference type="InterPro" id="IPR051795">
    <property type="entry name" value="Glycosyl_Hydrlase_43"/>
</dbReference>
<dbReference type="PANTHER" id="PTHR42812">
    <property type="entry name" value="BETA-XYLOSIDASE"/>
    <property type="match status" value="1"/>
</dbReference>
<dbReference type="Proteomes" id="UP000664132">
    <property type="component" value="Unassembled WGS sequence"/>
</dbReference>
<dbReference type="InterPro" id="IPR023296">
    <property type="entry name" value="Glyco_hydro_beta-prop_sf"/>
</dbReference>
<dbReference type="AlphaFoldDB" id="A0A8H7TJK5"/>